<evidence type="ECO:0000313" key="11">
    <source>
        <dbReference type="Proteomes" id="UP000095401"/>
    </source>
</evidence>
<dbReference type="Gene3D" id="1.25.40.10">
    <property type="entry name" value="Tetratricopeptide repeat domain"/>
    <property type="match status" value="1"/>
</dbReference>
<dbReference type="Pfam" id="PF04348">
    <property type="entry name" value="LppC"/>
    <property type="match status" value="1"/>
</dbReference>
<dbReference type="InterPro" id="IPR011990">
    <property type="entry name" value="TPR-like_helical_dom_sf"/>
</dbReference>
<evidence type="ECO:0000256" key="5">
    <source>
        <dbReference type="ARBA" id="ARBA00023139"/>
    </source>
</evidence>
<evidence type="ECO:0000256" key="1">
    <source>
        <dbReference type="ARBA" id="ARBA00022729"/>
    </source>
</evidence>
<feature type="region of interest" description="Disordered" evidence="8">
    <location>
        <begin position="431"/>
        <end position="483"/>
    </location>
</feature>
<keyword evidence="3" id="KW-0573">Peptidoglycan synthesis</keyword>
<gene>
    <name evidence="10" type="ORF">BI364_14600</name>
</gene>
<evidence type="ECO:0000313" key="10">
    <source>
        <dbReference type="EMBL" id="AOU99016.1"/>
    </source>
</evidence>
<dbReference type="EMBL" id="CP017415">
    <property type="protein sequence ID" value="AOU99016.1"/>
    <property type="molecule type" value="Genomic_DNA"/>
</dbReference>
<keyword evidence="1 9" id="KW-0732">Signal</keyword>
<dbReference type="InterPro" id="IPR007443">
    <property type="entry name" value="LpoA"/>
</dbReference>
<evidence type="ECO:0000256" key="2">
    <source>
        <dbReference type="ARBA" id="ARBA00022960"/>
    </source>
</evidence>
<evidence type="ECO:0000256" key="9">
    <source>
        <dbReference type="SAM" id="SignalP"/>
    </source>
</evidence>
<dbReference type="PANTHER" id="PTHR38038">
    <property type="entry name" value="PENICILLIN-BINDING PROTEIN ACTIVATOR LPOA"/>
    <property type="match status" value="1"/>
</dbReference>
<dbReference type="InterPro" id="IPR028082">
    <property type="entry name" value="Peripla_BP_I"/>
</dbReference>
<feature type="signal peptide" evidence="9">
    <location>
        <begin position="1"/>
        <end position="31"/>
    </location>
</feature>
<sequence length="483" mass="51975">MIHGRTHTMTRRVITRLSLTSCVVLLLGACAQTPTHQVASWEQQAQTQLQAGHPTMAADTYLKAAASLLPPQRQQLMLKAASLLLQARLPTRARAVIEAISPTGMSPDDLASKATLAARVALFEHQPSEALAALPTDTTGLSAPVAAELLDVRAQAEQLNGNLLGAIQARIARAPMLVQAQAIDDNRHALWETLSQASPTQTRLWLQQASTPTLKSWLALALIAKTTPAAPTALTQAIARWRQQYPQISDADPIIDALKAQWQAMQVYPAHIAVLLPLSGHFEPVAQAILDGVLTAYYRHSQQTDAPDVNLRVYDTAAVQPSQIMTLYARAVRNGAQYVIGPLDRDAVTQLAQSGQLSVPTLALNRVANGTPLPGQLYQFGLIPESEASQVAERASLDGHSRAIVLVPDSNWGSRVATAFTDRFQQLGGRFWPRDATTLPPPTSRPPSSTPSTSITATQGAGRYLPLSDDQSTSRRGVARMST</sequence>
<keyword evidence="5" id="KW-0564">Palmitate</keyword>
<dbReference type="PROSITE" id="PS51257">
    <property type="entry name" value="PROKAR_LIPOPROTEIN"/>
    <property type="match status" value="1"/>
</dbReference>
<evidence type="ECO:0000256" key="4">
    <source>
        <dbReference type="ARBA" id="ARBA00023136"/>
    </source>
</evidence>
<organism evidence="10 11">
    <name type="scientific">Acidihalobacter yilgarnensis</name>
    <dbReference type="NCBI Taxonomy" id="2819280"/>
    <lineage>
        <taxon>Bacteria</taxon>
        <taxon>Pseudomonadati</taxon>
        <taxon>Pseudomonadota</taxon>
        <taxon>Gammaproteobacteria</taxon>
        <taxon>Chromatiales</taxon>
        <taxon>Ectothiorhodospiraceae</taxon>
        <taxon>Acidihalobacter</taxon>
    </lineage>
</organism>
<feature type="compositionally biased region" description="Polar residues" evidence="8">
    <location>
        <begin position="469"/>
        <end position="483"/>
    </location>
</feature>
<dbReference type="Proteomes" id="UP000095401">
    <property type="component" value="Chromosome"/>
</dbReference>
<proteinExistence type="predicted"/>
<accession>A0A1D8IRB6</accession>
<protein>
    <recommendedName>
        <fullName evidence="12">Penicillin-binding protein activator</fullName>
    </recommendedName>
</protein>
<keyword evidence="11" id="KW-1185">Reference proteome</keyword>
<evidence type="ECO:0000256" key="8">
    <source>
        <dbReference type="SAM" id="MobiDB-lite"/>
    </source>
</evidence>
<dbReference type="Gene3D" id="1.25.40.650">
    <property type="match status" value="1"/>
</dbReference>
<dbReference type="CDD" id="cd06339">
    <property type="entry name" value="PBP1_YraM_LppC_lipoprotein-like"/>
    <property type="match status" value="1"/>
</dbReference>
<feature type="chain" id="PRO_5009108363" description="Penicillin-binding protein activator" evidence="9">
    <location>
        <begin position="32"/>
        <end position="483"/>
    </location>
</feature>
<keyword evidence="7" id="KW-0449">Lipoprotein</keyword>
<evidence type="ECO:0000256" key="6">
    <source>
        <dbReference type="ARBA" id="ARBA00023237"/>
    </source>
</evidence>
<name>A0A1D8IRB6_9GAMM</name>
<dbReference type="GO" id="GO:0008360">
    <property type="term" value="P:regulation of cell shape"/>
    <property type="evidence" value="ECO:0007669"/>
    <property type="project" value="UniProtKB-KW"/>
</dbReference>
<dbReference type="AlphaFoldDB" id="A0A1D8IRB6"/>
<dbReference type="GO" id="GO:0009252">
    <property type="term" value="P:peptidoglycan biosynthetic process"/>
    <property type="evidence" value="ECO:0007669"/>
    <property type="project" value="UniProtKB-KW"/>
</dbReference>
<reference evidence="11" key="1">
    <citation type="submission" date="2016-09" db="EMBL/GenBank/DDBJ databases">
        <title>Acidihalobacter prosperus F5.</title>
        <authorList>
            <person name="Khaleque H.N."/>
            <person name="Ramsay J.P."/>
            <person name="Kaksonen A.H."/>
            <person name="Boxall N.J."/>
            <person name="Watkin E.L.J."/>
        </authorList>
    </citation>
    <scope>NUCLEOTIDE SEQUENCE [LARGE SCALE GENOMIC DNA]</scope>
    <source>
        <strain evidence="11">F5</strain>
    </source>
</reference>
<feature type="compositionally biased region" description="Pro residues" evidence="8">
    <location>
        <begin position="439"/>
        <end position="449"/>
    </location>
</feature>
<keyword evidence="2" id="KW-0133">Cell shape</keyword>
<evidence type="ECO:0000256" key="7">
    <source>
        <dbReference type="ARBA" id="ARBA00023288"/>
    </source>
</evidence>
<dbReference type="KEGG" id="aprs:BI364_14600"/>
<dbReference type="GO" id="GO:0030234">
    <property type="term" value="F:enzyme regulator activity"/>
    <property type="evidence" value="ECO:0007669"/>
    <property type="project" value="TreeGrafter"/>
</dbReference>
<dbReference type="Gene3D" id="3.40.50.2300">
    <property type="match status" value="1"/>
</dbReference>
<dbReference type="SUPFAM" id="SSF53822">
    <property type="entry name" value="Periplasmic binding protein-like I"/>
    <property type="match status" value="1"/>
</dbReference>
<evidence type="ECO:0008006" key="12">
    <source>
        <dbReference type="Google" id="ProtNLM"/>
    </source>
</evidence>
<dbReference type="GO" id="GO:0031241">
    <property type="term" value="C:periplasmic side of cell outer membrane"/>
    <property type="evidence" value="ECO:0007669"/>
    <property type="project" value="TreeGrafter"/>
</dbReference>
<dbReference type="PANTHER" id="PTHR38038:SF1">
    <property type="entry name" value="PENICILLIN-BINDING PROTEIN ACTIVATOR LPOA"/>
    <property type="match status" value="1"/>
</dbReference>
<evidence type="ECO:0000256" key="3">
    <source>
        <dbReference type="ARBA" id="ARBA00022984"/>
    </source>
</evidence>
<keyword evidence="4" id="KW-0472">Membrane</keyword>
<keyword evidence="6" id="KW-0998">Cell outer membrane</keyword>